<evidence type="ECO:0000313" key="1">
    <source>
        <dbReference type="EMBL" id="CAI6371354.1"/>
    </source>
</evidence>
<protein>
    <submittedName>
        <fullName evidence="1">Uncharacterized protein</fullName>
    </submittedName>
</protein>
<organism evidence="1 2">
    <name type="scientific">Macrosiphum euphorbiae</name>
    <name type="common">potato aphid</name>
    <dbReference type="NCBI Taxonomy" id="13131"/>
    <lineage>
        <taxon>Eukaryota</taxon>
        <taxon>Metazoa</taxon>
        <taxon>Ecdysozoa</taxon>
        <taxon>Arthropoda</taxon>
        <taxon>Hexapoda</taxon>
        <taxon>Insecta</taxon>
        <taxon>Pterygota</taxon>
        <taxon>Neoptera</taxon>
        <taxon>Paraneoptera</taxon>
        <taxon>Hemiptera</taxon>
        <taxon>Sternorrhyncha</taxon>
        <taxon>Aphidomorpha</taxon>
        <taxon>Aphidoidea</taxon>
        <taxon>Aphididae</taxon>
        <taxon>Macrosiphini</taxon>
        <taxon>Macrosiphum</taxon>
    </lineage>
</organism>
<dbReference type="Proteomes" id="UP001160148">
    <property type="component" value="Unassembled WGS sequence"/>
</dbReference>
<dbReference type="EMBL" id="CARXXK010000906">
    <property type="protein sequence ID" value="CAI6371354.1"/>
    <property type="molecule type" value="Genomic_DNA"/>
</dbReference>
<reference evidence="1 2" key="1">
    <citation type="submission" date="2023-01" db="EMBL/GenBank/DDBJ databases">
        <authorList>
            <person name="Whitehead M."/>
        </authorList>
    </citation>
    <scope>NUCLEOTIDE SEQUENCE [LARGE SCALE GENOMIC DNA]</scope>
</reference>
<gene>
    <name evidence="1" type="ORF">MEUPH1_LOCUS25369</name>
</gene>
<accession>A0AAV0XRY3</accession>
<comment type="caution">
    <text evidence="1">The sequence shown here is derived from an EMBL/GenBank/DDBJ whole genome shotgun (WGS) entry which is preliminary data.</text>
</comment>
<dbReference type="AlphaFoldDB" id="A0AAV0XRY3"/>
<name>A0AAV0XRY3_9HEMI</name>
<proteinExistence type="predicted"/>
<keyword evidence="2" id="KW-1185">Reference proteome</keyword>
<sequence length="242" mass="27476">MMRSACGSNDHPDSVLFIQMFRLISTYSLIKPPKNSNVTGGEMIETLINIQDLSNVNITKDTLEGELDSIIDKGQFEELPDVIVLMHDHDYRSTSTSSQVLSYLAGYIARKANRFTKCKKCLSSLRNDCLSSSRDKLIDMRSKGNLIHSSNNLFNLISTLEKSTLEALNNEELNMNTLLTITEMIEQGDSIQLVGCVDHKEEFSKAIVRFFLIMHMCFIVKRANYKDTMTSKEKTKKKQESI</sequence>
<evidence type="ECO:0000313" key="2">
    <source>
        <dbReference type="Proteomes" id="UP001160148"/>
    </source>
</evidence>